<evidence type="ECO:0000259" key="1">
    <source>
        <dbReference type="Pfam" id="PF09643"/>
    </source>
</evidence>
<organism evidence="2 3">
    <name type="scientific">Flavobacterium restrictum</name>
    <dbReference type="NCBI Taxonomy" id="2594428"/>
    <lineage>
        <taxon>Bacteria</taxon>
        <taxon>Pseudomonadati</taxon>
        <taxon>Bacteroidota</taxon>
        <taxon>Flavobacteriia</taxon>
        <taxon>Flavobacteriales</taxon>
        <taxon>Flavobacteriaceae</taxon>
        <taxon>Flavobacterium</taxon>
    </lineage>
</organism>
<dbReference type="AlphaFoldDB" id="A0A553DRM2"/>
<evidence type="ECO:0000313" key="3">
    <source>
        <dbReference type="Proteomes" id="UP000316371"/>
    </source>
</evidence>
<gene>
    <name evidence="2" type="ORF">FNW21_15060</name>
</gene>
<sequence>MNLELKFRGYSSKSNRWHYGFAFNPHLEVWHILHSDNDLPFKETQREALVAKSSIGQFTGFIDKKGNDIYKGDILKFDFHIKTYEVIWHDGAYYLRNGNQNTRLSTTSLSGYYVIGNVFENPEMLLVSQAIT</sequence>
<comment type="caution">
    <text evidence="2">The sequence shown here is derived from an EMBL/GenBank/DDBJ whole genome shotgun (WGS) entry which is preliminary data.</text>
</comment>
<dbReference type="OrthoDB" id="1809393at2"/>
<dbReference type="EMBL" id="VJZT01000023">
    <property type="protein sequence ID" value="TRX35431.1"/>
    <property type="molecule type" value="Genomic_DNA"/>
</dbReference>
<reference evidence="2 3" key="1">
    <citation type="submission" date="2019-07" db="EMBL/GenBank/DDBJ databases">
        <title>Novel species of Flavobacterium.</title>
        <authorList>
            <person name="Liu Q."/>
            <person name="Xin Y.-H."/>
        </authorList>
    </citation>
    <scope>NUCLEOTIDE SEQUENCE [LARGE SCALE GENOMIC DNA]</scope>
    <source>
        <strain evidence="2 3">LB1R34</strain>
    </source>
</reference>
<dbReference type="RefSeq" id="WP_144257579.1">
    <property type="nucleotide sequence ID" value="NZ_VJZT01000023.1"/>
</dbReference>
<feature type="domain" description="YopX protein" evidence="1">
    <location>
        <begin position="6"/>
        <end position="125"/>
    </location>
</feature>
<dbReference type="SUPFAM" id="SSF159006">
    <property type="entry name" value="YopX-like"/>
    <property type="match status" value="1"/>
</dbReference>
<protein>
    <recommendedName>
        <fullName evidence="1">YopX protein domain-containing protein</fullName>
    </recommendedName>
</protein>
<dbReference type="Gene3D" id="2.30.30.290">
    <property type="entry name" value="YopX-like domains"/>
    <property type="match status" value="1"/>
</dbReference>
<name>A0A553DRM2_9FLAO</name>
<dbReference type="InterPro" id="IPR023385">
    <property type="entry name" value="YopX-like_C"/>
</dbReference>
<accession>A0A553DRM2</accession>
<keyword evidence="3" id="KW-1185">Reference proteome</keyword>
<proteinExistence type="predicted"/>
<evidence type="ECO:0000313" key="2">
    <source>
        <dbReference type="EMBL" id="TRX35431.1"/>
    </source>
</evidence>
<dbReference type="Pfam" id="PF09643">
    <property type="entry name" value="YopX"/>
    <property type="match status" value="1"/>
</dbReference>
<dbReference type="InterPro" id="IPR019096">
    <property type="entry name" value="YopX_protein"/>
</dbReference>
<dbReference type="Proteomes" id="UP000316371">
    <property type="component" value="Unassembled WGS sequence"/>
</dbReference>